<gene>
    <name evidence="3" type="ORF">NAEGRDRAFT_68701</name>
</gene>
<keyword evidence="2" id="KW-1133">Transmembrane helix</keyword>
<protein>
    <submittedName>
        <fullName evidence="3">Predicted protein</fullName>
    </submittedName>
</protein>
<organism evidence="4">
    <name type="scientific">Naegleria gruberi</name>
    <name type="common">Amoeba</name>
    <dbReference type="NCBI Taxonomy" id="5762"/>
    <lineage>
        <taxon>Eukaryota</taxon>
        <taxon>Discoba</taxon>
        <taxon>Heterolobosea</taxon>
        <taxon>Tetramitia</taxon>
        <taxon>Eutetramitia</taxon>
        <taxon>Vahlkampfiidae</taxon>
        <taxon>Naegleria</taxon>
    </lineage>
</organism>
<feature type="region of interest" description="Disordered" evidence="1">
    <location>
        <begin position="172"/>
        <end position="201"/>
    </location>
</feature>
<dbReference type="InParanoid" id="D2VIJ5"/>
<dbReference type="AlphaFoldDB" id="D2VIJ5"/>
<proteinExistence type="predicted"/>
<dbReference type="RefSeq" id="XP_002676112.1">
    <property type="nucleotide sequence ID" value="XM_002676066.1"/>
</dbReference>
<evidence type="ECO:0000256" key="2">
    <source>
        <dbReference type="SAM" id="Phobius"/>
    </source>
</evidence>
<evidence type="ECO:0000313" key="3">
    <source>
        <dbReference type="EMBL" id="EFC43368.1"/>
    </source>
</evidence>
<evidence type="ECO:0000313" key="4">
    <source>
        <dbReference type="Proteomes" id="UP000006671"/>
    </source>
</evidence>
<feature type="transmembrane region" description="Helical" evidence="2">
    <location>
        <begin position="286"/>
        <end position="311"/>
    </location>
</feature>
<keyword evidence="2" id="KW-0472">Membrane</keyword>
<keyword evidence="2" id="KW-0812">Transmembrane</keyword>
<sequence length="325" mass="36987">MRYYYTGFDVEISMEDVKITLDMWINYFNYFLFCKENNPHFYEFRSVSLPFMAQFSKYERVQTLDVLFGMNIVQFCGKTELTFYNRTLLCLCSDYSTSSNDSITFRSMMGDKCAGSMELFWVPAANHLSLKVIEIVFYFIQSITLPILCLFPIIFRSGIKWKDHMKSRGTLNTIEKGMKTPRQQEPSEKEKNTISNNEQNTNPNQVKIDVVIDNTQSQLCTSNRSNKKESNRNSMKEQLSHELVRVICDLKLLAGISLEFSILCLLGSAIQHTAESKGGAVYPTPTLIVASVAFLCVANIPLAGLFVEVLLKLSGNNKKVSIHGL</sequence>
<accession>D2VIJ5</accession>
<dbReference type="KEGG" id="ngr:NAEGRDRAFT_68701"/>
<dbReference type="EMBL" id="GG738874">
    <property type="protein sequence ID" value="EFC43368.1"/>
    <property type="molecule type" value="Genomic_DNA"/>
</dbReference>
<feature type="transmembrane region" description="Helical" evidence="2">
    <location>
        <begin position="135"/>
        <end position="155"/>
    </location>
</feature>
<dbReference type="VEuPathDB" id="AmoebaDB:NAEGRDRAFT_68701"/>
<reference evidence="3 4" key="1">
    <citation type="journal article" date="2010" name="Cell">
        <title>The genome of Naegleria gruberi illuminates early eukaryotic versatility.</title>
        <authorList>
            <person name="Fritz-Laylin L.K."/>
            <person name="Prochnik S.E."/>
            <person name="Ginger M.L."/>
            <person name="Dacks J.B."/>
            <person name="Carpenter M.L."/>
            <person name="Field M.C."/>
            <person name="Kuo A."/>
            <person name="Paredez A."/>
            <person name="Chapman J."/>
            <person name="Pham J."/>
            <person name="Shu S."/>
            <person name="Neupane R."/>
            <person name="Cipriano M."/>
            <person name="Mancuso J."/>
            <person name="Tu H."/>
            <person name="Salamov A."/>
            <person name="Lindquist E."/>
            <person name="Shapiro H."/>
            <person name="Lucas S."/>
            <person name="Grigoriev I.V."/>
            <person name="Cande W.Z."/>
            <person name="Fulton C."/>
            <person name="Rokhsar D.S."/>
            <person name="Dawson S.C."/>
        </authorList>
    </citation>
    <scope>NUCLEOTIDE SEQUENCE [LARGE SCALE GENOMIC DNA]</scope>
    <source>
        <strain evidence="3 4">NEG-M</strain>
    </source>
</reference>
<name>D2VIJ5_NAEGR</name>
<dbReference type="GeneID" id="8861955"/>
<evidence type="ECO:0000256" key="1">
    <source>
        <dbReference type="SAM" id="MobiDB-lite"/>
    </source>
</evidence>
<dbReference type="Proteomes" id="UP000006671">
    <property type="component" value="Unassembled WGS sequence"/>
</dbReference>
<keyword evidence="4" id="KW-1185">Reference proteome</keyword>
<feature type="transmembrane region" description="Helical" evidence="2">
    <location>
        <begin position="252"/>
        <end position="274"/>
    </location>
</feature>